<sequence length="180" mass="20409">MAALRKGLKLRNNILDHETREISKPLKNQAAPPKRVTKLEKCPFEIYVDPVEISCQHCGSVRNGSATKPTSKPKLCIQTAEIAIQTESHSQDAGDLKALLCSENPPESYWEQIAEQRRVALKETLDENRELCDLVEKLNSEIERLGQLNKHTERFAHMYLKLCKDSENPLQSTDKTNSNV</sequence>
<accession>A0A8E0VFS1</accession>
<dbReference type="EMBL" id="LUCM01011757">
    <property type="protein sequence ID" value="KAA0183506.1"/>
    <property type="molecule type" value="Genomic_DNA"/>
</dbReference>
<organism evidence="7 8">
    <name type="scientific">Fasciolopsis buskii</name>
    <dbReference type="NCBI Taxonomy" id="27845"/>
    <lineage>
        <taxon>Eukaryota</taxon>
        <taxon>Metazoa</taxon>
        <taxon>Spiralia</taxon>
        <taxon>Lophotrochozoa</taxon>
        <taxon>Platyhelminthes</taxon>
        <taxon>Trematoda</taxon>
        <taxon>Digenea</taxon>
        <taxon>Plagiorchiida</taxon>
        <taxon>Echinostomata</taxon>
        <taxon>Echinostomatoidea</taxon>
        <taxon>Fasciolidae</taxon>
        <taxon>Fasciolopsis</taxon>
    </lineage>
</organism>
<dbReference type="Proteomes" id="UP000728185">
    <property type="component" value="Unassembled WGS sequence"/>
</dbReference>
<gene>
    <name evidence="7" type="ORF">FBUS_10883</name>
</gene>
<evidence type="ECO:0008006" key="9">
    <source>
        <dbReference type="Google" id="ProtNLM"/>
    </source>
</evidence>
<dbReference type="GO" id="GO:0045786">
    <property type="term" value="P:negative regulation of cell cycle"/>
    <property type="evidence" value="ECO:0007669"/>
    <property type="project" value="TreeGrafter"/>
</dbReference>
<dbReference type="Pfam" id="PF07412">
    <property type="entry name" value="Geminin"/>
    <property type="match status" value="1"/>
</dbReference>
<keyword evidence="4" id="KW-0539">Nucleus</keyword>
<keyword evidence="3 6" id="KW-0175">Coiled coil</keyword>
<dbReference type="AlphaFoldDB" id="A0A8E0VFS1"/>
<evidence type="ECO:0000313" key="7">
    <source>
        <dbReference type="EMBL" id="KAA0183506.1"/>
    </source>
</evidence>
<keyword evidence="8" id="KW-1185">Reference proteome</keyword>
<dbReference type="OrthoDB" id="10043826at2759"/>
<evidence type="ECO:0000256" key="3">
    <source>
        <dbReference type="ARBA" id="ARBA00023054"/>
    </source>
</evidence>
<comment type="caution">
    <text evidence="7">The sequence shown here is derived from an EMBL/GenBank/DDBJ whole genome shotgun (WGS) entry which is preliminary data.</text>
</comment>
<proteinExistence type="inferred from homology"/>
<evidence type="ECO:0000256" key="4">
    <source>
        <dbReference type="ARBA" id="ARBA00023242"/>
    </source>
</evidence>
<reference evidence="7" key="1">
    <citation type="submission" date="2019-05" db="EMBL/GenBank/DDBJ databases">
        <title>Annotation for the trematode Fasciolopsis buski.</title>
        <authorList>
            <person name="Choi Y.-J."/>
        </authorList>
    </citation>
    <scope>NUCLEOTIDE SEQUENCE</scope>
    <source>
        <strain evidence="7">HT</strain>
        <tissue evidence="7">Whole worm</tissue>
    </source>
</reference>
<dbReference type="GO" id="GO:0005634">
    <property type="term" value="C:nucleus"/>
    <property type="evidence" value="ECO:0007669"/>
    <property type="project" value="UniProtKB-SubCell"/>
</dbReference>
<feature type="coiled-coil region" evidence="6">
    <location>
        <begin position="121"/>
        <end position="148"/>
    </location>
</feature>
<name>A0A8E0VFS1_9TREM</name>
<dbReference type="Gene3D" id="1.20.5.1180">
    <property type="entry name" value="Geminin coiled-coil domain"/>
    <property type="match status" value="1"/>
</dbReference>
<evidence type="ECO:0000256" key="1">
    <source>
        <dbReference type="ARBA" id="ARBA00004123"/>
    </source>
</evidence>
<evidence type="ECO:0000313" key="8">
    <source>
        <dbReference type="Proteomes" id="UP000728185"/>
    </source>
</evidence>
<comment type="subcellular location">
    <subcellularLocation>
        <location evidence="1">Nucleus</location>
    </subcellularLocation>
</comment>
<dbReference type="PANTHER" id="PTHR13372:SF5">
    <property type="entry name" value="GEMININ"/>
    <property type="match status" value="1"/>
</dbReference>
<dbReference type="PANTHER" id="PTHR13372">
    <property type="entry name" value="GEMININ"/>
    <property type="match status" value="1"/>
</dbReference>
<dbReference type="SUPFAM" id="SSF111469">
    <property type="entry name" value="Geminin coiled-coil domain"/>
    <property type="match status" value="1"/>
</dbReference>
<keyword evidence="5" id="KW-0131">Cell cycle</keyword>
<protein>
    <recommendedName>
        <fullName evidence="9">Geminin</fullName>
    </recommendedName>
</protein>
<comment type="similarity">
    <text evidence="2">Belongs to the geminin family.</text>
</comment>
<evidence type="ECO:0000256" key="2">
    <source>
        <dbReference type="ARBA" id="ARBA00007979"/>
    </source>
</evidence>
<evidence type="ECO:0000256" key="5">
    <source>
        <dbReference type="ARBA" id="ARBA00023306"/>
    </source>
</evidence>
<dbReference type="GO" id="GO:0008156">
    <property type="term" value="P:negative regulation of DNA replication"/>
    <property type="evidence" value="ECO:0007669"/>
    <property type="project" value="TreeGrafter"/>
</dbReference>
<dbReference type="InterPro" id="IPR022786">
    <property type="entry name" value="Geminin/Multicilin"/>
</dbReference>
<evidence type="ECO:0000256" key="6">
    <source>
        <dbReference type="SAM" id="Coils"/>
    </source>
</evidence>